<keyword evidence="10" id="KW-0539">Nucleus</keyword>
<dbReference type="PROSITE" id="PS50157">
    <property type="entry name" value="ZINC_FINGER_C2H2_2"/>
    <property type="match status" value="1"/>
</dbReference>
<evidence type="ECO:0000259" key="12">
    <source>
        <dbReference type="PROSITE" id="PS50157"/>
    </source>
</evidence>
<dbReference type="Pfam" id="PF00096">
    <property type="entry name" value="zf-C2H2"/>
    <property type="match status" value="1"/>
</dbReference>
<evidence type="ECO:0000256" key="4">
    <source>
        <dbReference type="ARBA" id="ARBA00022737"/>
    </source>
</evidence>
<dbReference type="PANTHER" id="PTHR23226">
    <property type="entry name" value="ZINC FINGER AND SCAN DOMAIN-CONTAINING"/>
    <property type="match status" value="1"/>
</dbReference>
<gene>
    <name evidence="13" type="ORF">N302_15632</name>
</gene>
<dbReference type="FunFam" id="3.30.160.60:FF:000862">
    <property type="entry name" value="zinc finger protein 697"/>
    <property type="match status" value="1"/>
</dbReference>
<keyword evidence="9" id="KW-0804">Transcription</keyword>
<dbReference type="AlphaFoldDB" id="A0A091F2L4"/>
<evidence type="ECO:0000256" key="7">
    <source>
        <dbReference type="ARBA" id="ARBA00023015"/>
    </source>
</evidence>
<feature type="non-terminal residue" evidence="13">
    <location>
        <position position="41"/>
    </location>
</feature>
<dbReference type="InterPro" id="IPR013087">
    <property type="entry name" value="Znf_C2H2_type"/>
</dbReference>
<evidence type="ECO:0000256" key="1">
    <source>
        <dbReference type="ARBA" id="ARBA00004123"/>
    </source>
</evidence>
<keyword evidence="8" id="KW-0238">DNA-binding</keyword>
<evidence type="ECO:0000256" key="6">
    <source>
        <dbReference type="ARBA" id="ARBA00022833"/>
    </source>
</evidence>
<keyword evidence="14" id="KW-1185">Reference proteome</keyword>
<name>A0A091F2L4_CORBR</name>
<dbReference type="GO" id="GO:0005634">
    <property type="term" value="C:nucleus"/>
    <property type="evidence" value="ECO:0007669"/>
    <property type="project" value="UniProtKB-SubCell"/>
</dbReference>
<dbReference type="InterPro" id="IPR036236">
    <property type="entry name" value="Znf_C2H2_sf"/>
</dbReference>
<dbReference type="PROSITE" id="PS00028">
    <property type="entry name" value="ZINC_FINGER_C2H2_1"/>
    <property type="match status" value="1"/>
</dbReference>
<evidence type="ECO:0000256" key="2">
    <source>
        <dbReference type="ARBA" id="ARBA00006991"/>
    </source>
</evidence>
<evidence type="ECO:0000256" key="9">
    <source>
        <dbReference type="ARBA" id="ARBA00023163"/>
    </source>
</evidence>
<evidence type="ECO:0000256" key="5">
    <source>
        <dbReference type="ARBA" id="ARBA00022771"/>
    </source>
</evidence>
<keyword evidence="6" id="KW-0862">Zinc</keyword>
<evidence type="ECO:0000256" key="10">
    <source>
        <dbReference type="ARBA" id="ARBA00023242"/>
    </source>
</evidence>
<dbReference type="PANTHER" id="PTHR23226:SF416">
    <property type="entry name" value="FI01424P"/>
    <property type="match status" value="1"/>
</dbReference>
<keyword evidence="5 11" id="KW-0863">Zinc-finger</keyword>
<evidence type="ECO:0000256" key="3">
    <source>
        <dbReference type="ARBA" id="ARBA00022723"/>
    </source>
</evidence>
<proteinExistence type="inferred from homology"/>
<dbReference type="GO" id="GO:0000981">
    <property type="term" value="F:DNA-binding transcription factor activity, RNA polymerase II-specific"/>
    <property type="evidence" value="ECO:0007669"/>
    <property type="project" value="TreeGrafter"/>
</dbReference>
<evidence type="ECO:0000313" key="13">
    <source>
        <dbReference type="EMBL" id="KFO64408.1"/>
    </source>
</evidence>
<dbReference type="SMART" id="SM00355">
    <property type="entry name" value="ZnF_C2H2"/>
    <property type="match status" value="1"/>
</dbReference>
<dbReference type="EMBL" id="KK719564">
    <property type="protein sequence ID" value="KFO64408.1"/>
    <property type="molecule type" value="Genomic_DNA"/>
</dbReference>
<feature type="domain" description="C2H2-type" evidence="12">
    <location>
        <begin position="14"/>
        <end position="41"/>
    </location>
</feature>
<evidence type="ECO:0000256" key="11">
    <source>
        <dbReference type="PROSITE-ProRule" id="PRU00042"/>
    </source>
</evidence>
<protein>
    <submittedName>
        <fullName evidence="13">Zinc finger protein 180</fullName>
    </submittedName>
</protein>
<dbReference type="GO" id="GO:0008270">
    <property type="term" value="F:zinc ion binding"/>
    <property type="evidence" value="ECO:0007669"/>
    <property type="project" value="UniProtKB-KW"/>
</dbReference>
<comment type="subcellular location">
    <subcellularLocation>
        <location evidence="1">Nucleus</location>
    </subcellularLocation>
</comment>
<dbReference type="GO" id="GO:0000978">
    <property type="term" value="F:RNA polymerase II cis-regulatory region sequence-specific DNA binding"/>
    <property type="evidence" value="ECO:0007669"/>
    <property type="project" value="TreeGrafter"/>
</dbReference>
<keyword evidence="3" id="KW-0479">Metal-binding</keyword>
<dbReference type="STRING" id="85066.A0A091F2L4"/>
<keyword evidence="7" id="KW-0805">Transcription regulation</keyword>
<sequence length="41" mass="4890">LIVHQQTHTGERPFRCTDCGKSFKWSSQLTSHQRIHTRERP</sequence>
<accession>A0A091F2L4</accession>
<feature type="non-terminal residue" evidence="13">
    <location>
        <position position="1"/>
    </location>
</feature>
<evidence type="ECO:0000313" key="14">
    <source>
        <dbReference type="Proteomes" id="UP000052976"/>
    </source>
</evidence>
<comment type="similarity">
    <text evidence="2">Belongs to the krueppel C2H2-type zinc-finger protein family.</text>
</comment>
<dbReference type="Proteomes" id="UP000052976">
    <property type="component" value="Unassembled WGS sequence"/>
</dbReference>
<reference evidence="13 14" key="1">
    <citation type="submission" date="2014-04" db="EMBL/GenBank/DDBJ databases">
        <title>Genome evolution of avian class.</title>
        <authorList>
            <person name="Zhang G."/>
            <person name="Li C."/>
        </authorList>
    </citation>
    <scope>NUCLEOTIDE SEQUENCE [LARGE SCALE GENOMIC DNA]</scope>
    <source>
        <strain evidence="13">BGI_N302</strain>
    </source>
</reference>
<organism evidence="13 14">
    <name type="scientific">Corvus brachyrhynchos</name>
    <name type="common">American crow</name>
    <dbReference type="NCBI Taxonomy" id="85066"/>
    <lineage>
        <taxon>Eukaryota</taxon>
        <taxon>Metazoa</taxon>
        <taxon>Chordata</taxon>
        <taxon>Craniata</taxon>
        <taxon>Vertebrata</taxon>
        <taxon>Euteleostomi</taxon>
        <taxon>Archelosauria</taxon>
        <taxon>Archosauria</taxon>
        <taxon>Dinosauria</taxon>
        <taxon>Saurischia</taxon>
        <taxon>Theropoda</taxon>
        <taxon>Coelurosauria</taxon>
        <taxon>Aves</taxon>
        <taxon>Neognathae</taxon>
        <taxon>Neoaves</taxon>
        <taxon>Telluraves</taxon>
        <taxon>Australaves</taxon>
        <taxon>Passeriformes</taxon>
        <taxon>Corvoidea</taxon>
        <taxon>Corvidae</taxon>
        <taxon>Corvus</taxon>
    </lineage>
</organism>
<evidence type="ECO:0000256" key="8">
    <source>
        <dbReference type="ARBA" id="ARBA00023125"/>
    </source>
</evidence>
<keyword evidence="4" id="KW-0677">Repeat</keyword>
<dbReference type="Gene3D" id="3.30.160.60">
    <property type="entry name" value="Classic Zinc Finger"/>
    <property type="match status" value="1"/>
</dbReference>
<dbReference type="SUPFAM" id="SSF57667">
    <property type="entry name" value="beta-beta-alpha zinc fingers"/>
    <property type="match status" value="1"/>
</dbReference>